<evidence type="ECO:0000313" key="4">
    <source>
        <dbReference type="EMBL" id="RYM02977.1"/>
    </source>
</evidence>
<evidence type="ECO:0000313" key="5">
    <source>
        <dbReference type="Proteomes" id="UP000292734"/>
    </source>
</evidence>
<dbReference type="SUPFAM" id="SSF140931">
    <property type="entry name" value="Fic-like"/>
    <property type="match status" value="1"/>
</dbReference>
<evidence type="ECO:0000256" key="1">
    <source>
        <dbReference type="PIRSR" id="PIRSR640198-1"/>
    </source>
</evidence>
<comment type="caution">
    <text evidence="4">The sequence shown here is derived from an EMBL/GenBank/DDBJ whole genome shotgun (WGS) entry which is preliminary data.</text>
</comment>
<dbReference type="PANTHER" id="PTHR13504:SF38">
    <property type="entry name" value="FIDO DOMAIN-CONTAINING PROTEIN"/>
    <property type="match status" value="1"/>
</dbReference>
<feature type="binding site" evidence="2">
    <location>
        <begin position="226"/>
        <end position="233"/>
    </location>
    <ligand>
        <name>ATP</name>
        <dbReference type="ChEBI" id="CHEBI:30616"/>
    </ligand>
</feature>
<evidence type="ECO:0000259" key="3">
    <source>
        <dbReference type="PROSITE" id="PS51459"/>
    </source>
</evidence>
<dbReference type="Pfam" id="PF02661">
    <property type="entry name" value="Fic"/>
    <property type="match status" value="1"/>
</dbReference>
<dbReference type="InterPro" id="IPR003812">
    <property type="entry name" value="Fido"/>
</dbReference>
<keyword evidence="2" id="KW-0547">Nucleotide-binding</keyword>
<dbReference type="GO" id="GO:0005524">
    <property type="term" value="F:ATP binding"/>
    <property type="evidence" value="ECO:0007669"/>
    <property type="project" value="UniProtKB-KW"/>
</dbReference>
<keyword evidence="2" id="KW-0067">ATP-binding</keyword>
<feature type="domain" description="Fido" evidence="3">
    <location>
        <begin position="118"/>
        <end position="306"/>
    </location>
</feature>
<dbReference type="PROSITE" id="PS51459">
    <property type="entry name" value="FIDO"/>
    <property type="match status" value="1"/>
</dbReference>
<dbReference type="EMBL" id="SEOM01000001">
    <property type="protein sequence ID" value="RYM02977.1"/>
    <property type="molecule type" value="Genomic_DNA"/>
</dbReference>
<name>A0A4V1WAG4_9SPHN</name>
<protein>
    <submittedName>
        <fullName evidence="4">Fic family protein</fullName>
    </submittedName>
</protein>
<accession>A0A4V1WAG4</accession>
<proteinExistence type="predicted"/>
<organism evidence="4 5">
    <name type="scientific">Sphingobium indicum</name>
    <dbReference type="NCBI Taxonomy" id="332055"/>
    <lineage>
        <taxon>Bacteria</taxon>
        <taxon>Pseudomonadati</taxon>
        <taxon>Pseudomonadota</taxon>
        <taxon>Alphaproteobacteria</taxon>
        <taxon>Sphingomonadales</taxon>
        <taxon>Sphingomonadaceae</taxon>
        <taxon>Sphingobium</taxon>
    </lineage>
</organism>
<dbReference type="InterPro" id="IPR040198">
    <property type="entry name" value="Fido_containing"/>
</dbReference>
<dbReference type="RefSeq" id="WP_129965281.1">
    <property type="nucleotide sequence ID" value="NZ_JACBZE010000001.1"/>
</dbReference>
<feature type="active site" evidence="1">
    <location>
        <position position="222"/>
    </location>
</feature>
<dbReference type="Gene3D" id="1.10.3290.10">
    <property type="entry name" value="Fido-like domain"/>
    <property type="match status" value="1"/>
</dbReference>
<reference evidence="4 5" key="1">
    <citation type="submission" date="2019-02" db="EMBL/GenBank/DDBJ databases">
        <authorList>
            <person name="Feng G."/>
        </authorList>
    </citation>
    <scope>NUCLEOTIDE SEQUENCE [LARGE SCALE GENOMIC DNA]</scope>
    <source>
        <strain evidence="4 5">DSM 26779</strain>
    </source>
</reference>
<dbReference type="AlphaFoldDB" id="A0A4V1WAG4"/>
<evidence type="ECO:0000256" key="2">
    <source>
        <dbReference type="PIRSR" id="PIRSR640198-2"/>
    </source>
</evidence>
<dbReference type="PANTHER" id="PTHR13504">
    <property type="entry name" value="FIDO DOMAIN-CONTAINING PROTEIN DDB_G0283145"/>
    <property type="match status" value="1"/>
</dbReference>
<dbReference type="Proteomes" id="UP000292734">
    <property type="component" value="Unassembled WGS sequence"/>
</dbReference>
<gene>
    <name evidence="4" type="ORF">EWH08_00180</name>
</gene>
<dbReference type="InterPro" id="IPR036597">
    <property type="entry name" value="Fido-like_dom_sf"/>
</dbReference>
<sequence>MIADQPDESPSRIEPARIDTLSGDLPDLIAEVAASAKGLGRSLHPKTASNLADLVRLMNTYYSNLIEGHNTRPRDIERALGGARDEGQRDLQQEAVAHYHLQEHIDRQAASGTLPDPADTDYIRELHRQFYRDASPEMLTVRSGDRSFIITPGEWRSGPDQDVEIGRHLPPSSRCVPAFMDYFNLRFAFEPAPGRVLQGVGPGKAKRVLAMATAHHRFNWIHPFPDGNGRVSRLMSHAMAHKAGIGAHGLWSISRGLARGLEPGLDGRSEYKRHMAWADEVRQGERDGRGHLSLKGLELFATWFLKVCLDQLTYMSSLFELDVLAKRLDRYVGLSPTLPKESTRLLQEALIRGEFDRGEAERITQLPERSARRILKQLTDEGLLASETPKGPVSLRFPSDTLEILFPRLYV</sequence>